<evidence type="ECO:0000313" key="2">
    <source>
        <dbReference type="EMBL" id="APV45082.1"/>
    </source>
</evidence>
<dbReference type="OrthoDB" id="2381125at2"/>
<dbReference type="AlphaFoldDB" id="A0A1P8F9H2"/>
<dbReference type="GO" id="GO:0006355">
    <property type="term" value="P:regulation of DNA-templated transcription"/>
    <property type="evidence" value="ECO:0007669"/>
    <property type="project" value="InterPro"/>
</dbReference>
<dbReference type="SUPFAM" id="SSF46785">
    <property type="entry name" value="Winged helix' DNA-binding domain"/>
    <property type="match status" value="1"/>
</dbReference>
<dbReference type="InterPro" id="IPR036390">
    <property type="entry name" value="WH_DNA-bd_sf"/>
</dbReference>
<name>A0A1P8F9H2_9CHLR</name>
<proteinExistence type="predicted"/>
<dbReference type="GO" id="GO:0003677">
    <property type="term" value="F:DNA binding"/>
    <property type="evidence" value="ECO:0007669"/>
    <property type="project" value="InterPro"/>
</dbReference>
<evidence type="ECO:0000313" key="3">
    <source>
        <dbReference type="Proteomes" id="UP000185934"/>
    </source>
</evidence>
<dbReference type="Proteomes" id="UP000185934">
    <property type="component" value="Chromosome"/>
</dbReference>
<protein>
    <recommendedName>
        <fullName evidence="1">HTH iclR-type domain-containing protein</fullName>
    </recommendedName>
</protein>
<reference evidence="3" key="1">
    <citation type="submission" date="2016-11" db="EMBL/GenBank/DDBJ databases">
        <title>Dehalogenimonas formicexedens sp. nov., a chlorinated alkane respiring bacterium isolated from contaminated groundwater.</title>
        <authorList>
            <person name="Key T.A."/>
            <person name="Bowman K.S."/>
            <person name="Lee I."/>
            <person name="Chun J."/>
            <person name="Albuquerque L."/>
            <person name="da Costa M.S."/>
            <person name="Rainey F.A."/>
            <person name="Moe W.M."/>
        </authorList>
    </citation>
    <scope>NUCLEOTIDE SEQUENCE [LARGE SCALE GENOMIC DNA]</scope>
    <source>
        <strain evidence="3">NSZ-14</strain>
    </source>
</reference>
<gene>
    <name evidence="2" type="ORF">Dform_01763</name>
</gene>
<accession>A0A1P8F9H2</accession>
<dbReference type="STRING" id="1839801.Dform_01763"/>
<dbReference type="RefSeq" id="WP_076004665.1">
    <property type="nucleotide sequence ID" value="NZ_CP018258.1"/>
</dbReference>
<evidence type="ECO:0000259" key="1">
    <source>
        <dbReference type="Pfam" id="PF09339"/>
    </source>
</evidence>
<dbReference type="KEGG" id="dfo:Dform_01763"/>
<dbReference type="EMBL" id="CP018258">
    <property type="protein sequence ID" value="APV45082.1"/>
    <property type="molecule type" value="Genomic_DNA"/>
</dbReference>
<sequence length="236" mass="27116">MKLTFRQKIFLSKLLDAYRDMKEPVHYSVIANRLGLNNSTAYDMLRLLEKKGMVTSEYDTPKETAGPGRSSIRFVPTAETIELFAHLAGDIREQDEWDDIKTRVLTNLSRGEANDYKDILNELLARMPEPRSSLVRCTEVMTALLLKLRESKQNLTEQSSVDNLLKAPASKLRMSILAGLILGLSYTDQETQRFLGIYQEYAEKYEASLQGLSRDSLFKLHRFTRDVWNILKTPTF</sequence>
<feature type="domain" description="HTH iclR-type" evidence="1">
    <location>
        <begin position="14"/>
        <end position="55"/>
    </location>
</feature>
<keyword evidence="3" id="KW-1185">Reference proteome</keyword>
<dbReference type="InterPro" id="IPR005471">
    <property type="entry name" value="Tscrpt_reg_IclR_N"/>
</dbReference>
<organism evidence="2 3">
    <name type="scientific">Dehalogenimonas formicexedens</name>
    <dbReference type="NCBI Taxonomy" id="1839801"/>
    <lineage>
        <taxon>Bacteria</taxon>
        <taxon>Bacillati</taxon>
        <taxon>Chloroflexota</taxon>
        <taxon>Dehalococcoidia</taxon>
        <taxon>Dehalococcoidales</taxon>
        <taxon>Dehalococcoidaceae</taxon>
        <taxon>Dehalogenimonas</taxon>
    </lineage>
</organism>
<dbReference type="Gene3D" id="1.10.10.10">
    <property type="entry name" value="Winged helix-like DNA-binding domain superfamily/Winged helix DNA-binding domain"/>
    <property type="match status" value="1"/>
</dbReference>
<dbReference type="Pfam" id="PF09339">
    <property type="entry name" value="HTH_IclR"/>
    <property type="match status" value="1"/>
</dbReference>
<dbReference type="InterPro" id="IPR036388">
    <property type="entry name" value="WH-like_DNA-bd_sf"/>
</dbReference>